<feature type="compositionally biased region" description="Polar residues" evidence="1">
    <location>
        <begin position="98"/>
        <end position="111"/>
    </location>
</feature>
<accession>A0A915MFN6</accession>
<proteinExistence type="predicted"/>
<dbReference type="WBParaSite" id="scaffold35687_cov299.g22594">
    <property type="protein sequence ID" value="scaffold35687_cov299.g22594"/>
    <property type="gene ID" value="scaffold35687_cov299.g22594"/>
</dbReference>
<evidence type="ECO:0000313" key="3">
    <source>
        <dbReference type="Proteomes" id="UP000887561"/>
    </source>
</evidence>
<dbReference type="Proteomes" id="UP000887561">
    <property type="component" value="Unplaced"/>
</dbReference>
<reference evidence="4" key="1">
    <citation type="submission" date="2022-11" db="UniProtKB">
        <authorList>
            <consortium name="WormBaseParasite"/>
        </authorList>
    </citation>
    <scope>IDENTIFICATION</scope>
</reference>
<feature type="compositionally biased region" description="Basic residues" evidence="1">
    <location>
        <begin position="47"/>
        <end position="56"/>
    </location>
</feature>
<feature type="compositionally biased region" description="Low complexity" evidence="1">
    <location>
        <begin position="81"/>
        <end position="91"/>
    </location>
</feature>
<sequence length="210" mass="23122">MRVFGIVFILLFVLFWKEIDCVKTRSGKKTYTGSHSGDPIETTGLRKSPRASHSRNKAVAEQPTHTLVNTQTTPRKSPRFAAQQAGKAQQGRHIETDPQLTTGLNSTTSVSKRIPPVIADPQQTTAGTSTPIGINLHHPQQQQSSQPSTPPLITAKVWALENDNGYLEPSDDDNTESYHEDPSSDDDKLDDVESEIYHPDTSSDDDTESD</sequence>
<feature type="compositionally biased region" description="Basic and acidic residues" evidence="1">
    <location>
        <begin position="176"/>
        <end position="186"/>
    </location>
</feature>
<keyword evidence="3" id="KW-1185">Reference proteome</keyword>
<feature type="compositionally biased region" description="Polar residues" evidence="1">
    <location>
        <begin position="63"/>
        <end position="75"/>
    </location>
</feature>
<name>A0A915MFN6_MELJA</name>
<evidence type="ECO:0000256" key="2">
    <source>
        <dbReference type="SAM" id="SignalP"/>
    </source>
</evidence>
<feature type="region of interest" description="Disordered" evidence="1">
    <location>
        <begin position="27"/>
        <end position="210"/>
    </location>
</feature>
<evidence type="ECO:0000313" key="4">
    <source>
        <dbReference type="WBParaSite" id="scaffold35687_cov299.g22594"/>
    </source>
</evidence>
<keyword evidence="2" id="KW-0732">Signal</keyword>
<feature type="signal peptide" evidence="2">
    <location>
        <begin position="1"/>
        <end position="21"/>
    </location>
</feature>
<feature type="chain" id="PRO_5036861667" evidence="2">
    <location>
        <begin position="22"/>
        <end position="210"/>
    </location>
</feature>
<protein>
    <submittedName>
        <fullName evidence="4">Uncharacterized protein</fullName>
    </submittedName>
</protein>
<feature type="compositionally biased region" description="Polar residues" evidence="1">
    <location>
        <begin position="121"/>
        <end position="132"/>
    </location>
</feature>
<organism evidence="3 4">
    <name type="scientific">Meloidogyne javanica</name>
    <name type="common">Root-knot nematode worm</name>
    <dbReference type="NCBI Taxonomy" id="6303"/>
    <lineage>
        <taxon>Eukaryota</taxon>
        <taxon>Metazoa</taxon>
        <taxon>Ecdysozoa</taxon>
        <taxon>Nematoda</taxon>
        <taxon>Chromadorea</taxon>
        <taxon>Rhabditida</taxon>
        <taxon>Tylenchina</taxon>
        <taxon>Tylenchomorpha</taxon>
        <taxon>Tylenchoidea</taxon>
        <taxon>Meloidogynidae</taxon>
        <taxon>Meloidogyninae</taxon>
        <taxon>Meloidogyne</taxon>
        <taxon>Meloidogyne incognita group</taxon>
    </lineage>
</organism>
<dbReference type="AlphaFoldDB" id="A0A915MFN6"/>
<evidence type="ECO:0000256" key="1">
    <source>
        <dbReference type="SAM" id="MobiDB-lite"/>
    </source>
</evidence>